<comment type="catalytic activity">
    <reaction evidence="10">
        <text>tungstate(in) + ATP + H2O = tungstate(out) + ADP + phosphate + H(+)</text>
        <dbReference type="Rhea" id="RHEA:35027"/>
        <dbReference type="ChEBI" id="CHEBI:15377"/>
        <dbReference type="ChEBI" id="CHEBI:15378"/>
        <dbReference type="ChEBI" id="CHEBI:30616"/>
        <dbReference type="ChEBI" id="CHEBI:43474"/>
        <dbReference type="ChEBI" id="CHEBI:46502"/>
        <dbReference type="ChEBI" id="CHEBI:456216"/>
        <dbReference type="EC" id="7.3.2.6"/>
    </reaction>
</comment>
<organism evidence="13 14">
    <name type="scientific">Methanobrevibacter arboriphilus JCM 13429 = DSM 1125</name>
    <dbReference type="NCBI Taxonomy" id="1300164"/>
    <lineage>
        <taxon>Archaea</taxon>
        <taxon>Methanobacteriati</taxon>
        <taxon>Methanobacteriota</taxon>
        <taxon>Methanomada group</taxon>
        <taxon>Methanobacteria</taxon>
        <taxon>Methanobacteriales</taxon>
        <taxon>Methanobacteriaceae</taxon>
        <taxon>Methanobrevibacter</taxon>
    </lineage>
</organism>
<dbReference type="PROSITE" id="PS00211">
    <property type="entry name" value="ABC_TRANSPORTER_1"/>
    <property type="match status" value="1"/>
</dbReference>
<evidence type="ECO:0000256" key="2">
    <source>
        <dbReference type="ARBA" id="ARBA00022448"/>
    </source>
</evidence>
<evidence type="ECO:0000256" key="6">
    <source>
        <dbReference type="ARBA" id="ARBA00038307"/>
    </source>
</evidence>
<dbReference type="GO" id="GO:1901238">
    <property type="term" value="F:ABC-type tungstate transporter activity"/>
    <property type="evidence" value="ECO:0007669"/>
    <property type="project" value="UniProtKB-EC"/>
</dbReference>
<evidence type="ECO:0000256" key="11">
    <source>
        <dbReference type="ARBA" id="ARBA00057369"/>
    </source>
</evidence>
<evidence type="ECO:0000259" key="12">
    <source>
        <dbReference type="PROSITE" id="PS50893"/>
    </source>
</evidence>
<dbReference type="Pfam" id="PF00005">
    <property type="entry name" value="ABC_tran"/>
    <property type="match status" value="1"/>
</dbReference>
<evidence type="ECO:0000256" key="3">
    <source>
        <dbReference type="ARBA" id="ARBA00022505"/>
    </source>
</evidence>
<keyword evidence="3" id="KW-0500">Molybdenum</keyword>
<dbReference type="FunFam" id="3.40.50.300:FF:000425">
    <property type="entry name" value="Probable ABC transporter, ATP-binding subunit"/>
    <property type="match status" value="1"/>
</dbReference>
<keyword evidence="2" id="KW-0813">Transport</keyword>
<keyword evidence="5" id="KW-0067">ATP-binding</keyword>
<evidence type="ECO:0000256" key="4">
    <source>
        <dbReference type="ARBA" id="ARBA00022741"/>
    </source>
</evidence>
<evidence type="ECO:0000313" key="14">
    <source>
        <dbReference type="Proteomes" id="UP000191661"/>
    </source>
</evidence>
<dbReference type="SUPFAM" id="SSF52540">
    <property type="entry name" value="P-loop containing nucleoside triphosphate hydrolases"/>
    <property type="match status" value="1"/>
</dbReference>
<dbReference type="PROSITE" id="PS50893">
    <property type="entry name" value="ABC_TRANSPORTER_2"/>
    <property type="match status" value="1"/>
</dbReference>
<feature type="domain" description="ABC transporter" evidence="12">
    <location>
        <begin position="11"/>
        <end position="245"/>
    </location>
</feature>
<evidence type="ECO:0000256" key="8">
    <source>
        <dbReference type="ARBA" id="ARBA00039025"/>
    </source>
</evidence>
<comment type="similarity">
    <text evidence="6">Belongs to the ABC transporter superfamily. Sulfate/tungstate importer (TC 3.A.1.6) family.</text>
</comment>
<gene>
    <name evidence="13" type="ORF">MBBAR_11c00310</name>
</gene>
<dbReference type="Gene3D" id="3.40.50.300">
    <property type="entry name" value="P-loop containing nucleotide triphosphate hydrolases"/>
    <property type="match status" value="1"/>
</dbReference>
<keyword evidence="14" id="KW-1185">Reference proteome</keyword>
<dbReference type="InterPro" id="IPR003593">
    <property type="entry name" value="AAA+_ATPase"/>
</dbReference>
<dbReference type="InterPro" id="IPR050093">
    <property type="entry name" value="ABC_SmlMolc_Importer"/>
</dbReference>
<dbReference type="InterPro" id="IPR027417">
    <property type="entry name" value="P-loop_NTPase"/>
</dbReference>
<dbReference type="InterPro" id="IPR017871">
    <property type="entry name" value="ABC_transporter-like_CS"/>
</dbReference>
<protein>
    <recommendedName>
        <fullName evidence="9">Molybdate/tungstate import ATP-binding protein WtpC</fullName>
        <ecNumber evidence="8">7.3.2.6</ecNumber>
    </recommendedName>
</protein>
<dbReference type="PANTHER" id="PTHR42781:SF4">
    <property type="entry name" value="SPERMIDINE_PUTRESCINE IMPORT ATP-BINDING PROTEIN POTA"/>
    <property type="match status" value="1"/>
</dbReference>
<comment type="caution">
    <text evidence="13">The sequence shown here is derived from an EMBL/GenBank/DDBJ whole genome shotgun (WGS) entry which is preliminary data.</text>
</comment>
<dbReference type="EC" id="7.3.2.6" evidence="8"/>
<dbReference type="GO" id="GO:0016887">
    <property type="term" value="F:ATP hydrolysis activity"/>
    <property type="evidence" value="ECO:0007669"/>
    <property type="project" value="InterPro"/>
</dbReference>
<evidence type="ECO:0000256" key="9">
    <source>
        <dbReference type="ARBA" id="ARBA00041133"/>
    </source>
</evidence>
<dbReference type="EMBL" id="JXMW01000011">
    <property type="protein sequence ID" value="OQD58638.1"/>
    <property type="molecule type" value="Genomic_DNA"/>
</dbReference>
<evidence type="ECO:0000313" key="13">
    <source>
        <dbReference type="EMBL" id="OQD58638.1"/>
    </source>
</evidence>
<comment type="subunit">
    <text evidence="7">The complex is composed of two ATP-binding proteins (WtpC), two transmembrane proteins (WtpB) and a solute-binding protein (WtpA).</text>
</comment>
<dbReference type="SMART" id="SM00382">
    <property type="entry name" value="AAA"/>
    <property type="match status" value="1"/>
</dbReference>
<sequence length="249" mass="28127">MDDLDNKNVIIEFQNISKTFDDNKIIDDFNLKIVEKEFLTIIGSSGCGKTTILKMINGLVKPSSGKIFLDGKDISKEDMVNLRRKIGYSIQGTSLFPHLSVKDNISYVLKLINKKDKDKIENDVEKWMKITNLDQNLIDRYPEELSGGQQQRVGIARALAASPKILLMDESFGAVDAITRKQLQKEIKKIHEKTKITIVFVTHDINEALALGDRTLIMNNGTIEQLDIPKNIMACPSSDFVKQLTEPIY</sequence>
<dbReference type="AlphaFoldDB" id="A0A1V6N1R5"/>
<evidence type="ECO:0000256" key="10">
    <source>
        <dbReference type="ARBA" id="ARBA00047936"/>
    </source>
</evidence>
<accession>A0A1V6N1R5</accession>
<dbReference type="InterPro" id="IPR003439">
    <property type="entry name" value="ABC_transporter-like_ATP-bd"/>
</dbReference>
<dbReference type="GO" id="GO:0005886">
    <property type="term" value="C:plasma membrane"/>
    <property type="evidence" value="ECO:0007669"/>
    <property type="project" value="UniProtKB-SubCell"/>
</dbReference>
<proteinExistence type="inferred from homology"/>
<dbReference type="PANTHER" id="PTHR42781">
    <property type="entry name" value="SPERMIDINE/PUTRESCINE IMPORT ATP-BINDING PROTEIN POTA"/>
    <property type="match status" value="1"/>
</dbReference>
<dbReference type="RefSeq" id="WP_080460487.1">
    <property type="nucleotide sequence ID" value="NZ_JXMW01000011.1"/>
</dbReference>
<keyword evidence="4" id="KW-0547">Nucleotide-binding</keyword>
<reference evidence="13 14" key="1">
    <citation type="submission" date="2014-12" db="EMBL/GenBank/DDBJ databases">
        <title>Genome sequence of Methanobrevibacter arboriphilicus DH1, DSM1125.</title>
        <authorList>
            <person name="Poehlein A."/>
            <person name="Thauer R.K."/>
            <person name="Seedorf H."/>
            <person name="Daniel R."/>
        </authorList>
    </citation>
    <scope>NUCLEOTIDE SEQUENCE [LARGE SCALE GENOMIC DNA]</scope>
    <source>
        <strain evidence="13 14">DH1</strain>
    </source>
</reference>
<dbReference type="GO" id="GO:0005524">
    <property type="term" value="F:ATP binding"/>
    <property type="evidence" value="ECO:0007669"/>
    <property type="project" value="UniProtKB-KW"/>
</dbReference>
<comment type="function">
    <text evidence="11">Part of the ABC transporter complex WtpABC involved in molybdate/tungstate import. Responsible for energy coupling to the transport system.</text>
</comment>
<dbReference type="Proteomes" id="UP000191661">
    <property type="component" value="Unassembled WGS sequence"/>
</dbReference>
<comment type="subcellular location">
    <subcellularLocation>
        <location evidence="1">Cell membrane</location>
        <topology evidence="1">Peripheral membrane protein</topology>
    </subcellularLocation>
</comment>
<dbReference type="OrthoDB" id="10909at2157"/>
<name>A0A1V6N1R5_METAZ</name>
<evidence type="ECO:0000256" key="7">
    <source>
        <dbReference type="ARBA" id="ARBA00038781"/>
    </source>
</evidence>
<evidence type="ECO:0000256" key="5">
    <source>
        <dbReference type="ARBA" id="ARBA00022840"/>
    </source>
</evidence>
<evidence type="ECO:0000256" key="1">
    <source>
        <dbReference type="ARBA" id="ARBA00004202"/>
    </source>
</evidence>